<accession>A0A6N7WKR8</accession>
<dbReference type="RefSeq" id="WP_154466734.1">
    <property type="nucleotide sequence ID" value="NZ_JAXDZL010000022.1"/>
</dbReference>
<reference evidence="1 2" key="1">
    <citation type="submission" date="2019-08" db="EMBL/GenBank/DDBJ databases">
        <title>In-depth cultivation of the pig gut microbiome towards novel bacterial diversity and tailored functional studies.</title>
        <authorList>
            <person name="Wylensek D."/>
            <person name="Hitch T.C.A."/>
            <person name="Clavel T."/>
        </authorList>
    </citation>
    <scope>NUCLEOTIDE SEQUENCE [LARGE SCALE GENOMIC DNA]</scope>
    <source>
        <strain evidence="1 2">WCA-389-WT-23B</strain>
    </source>
</reference>
<comment type="caution">
    <text evidence="1">The sequence shown here is derived from an EMBL/GenBank/DDBJ whole genome shotgun (WGS) entry which is preliminary data.</text>
</comment>
<dbReference type="Proteomes" id="UP000436047">
    <property type="component" value="Unassembled WGS sequence"/>
</dbReference>
<evidence type="ECO:0000313" key="1">
    <source>
        <dbReference type="EMBL" id="MSS90335.1"/>
    </source>
</evidence>
<protein>
    <submittedName>
        <fullName evidence="1">Exotoxin</fullName>
    </submittedName>
</protein>
<keyword evidence="2" id="KW-1185">Reference proteome</keyword>
<gene>
    <name evidence="1" type="ORF">FYJ45_19240</name>
</gene>
<sequence>MATWLVARGNKTAYESTLSIILDEPDLKLTDVEVEQVVLNKSGKRAIRLDAWARDVSDRRFNTEMS</sequence>
<dbReference type="EMBL" id="VUMI01000036">
    <property type="protein sequence ID" value="MSS90335.1"/>
    <property type="molecule type" value="Genomic_DNA"/>
</dbReference>
<evidence type="ECO:0000313" key="2">
    <source>
        <dbReference type="Proteomes" id="UP000436047"/>
    </source>
</evidence>
<name>A0A6N7WKR8_9FIRM</name>
<dbReference type="AlphaFoldDB" id="A0A6N7WKR8"/>
<dbReference type="GeneID" id="86055170"/>
<proteinExistence type="predicted"/>
<organism evidence="1 2">
    <name type="scientific">Eisenbergiella porci</name>
    <dbReference type="NCBI Taxonomy" id="2652274"/>
    <lineage>
        <taxon>Bacteria</taxon>
        <taxon>Bacillati</taxon>
        <taxon>Bacillota</taxon>
        <taxon>Clostridia</taxon>
        <taxon>Lachnospirales</taxon>
        <taxon>Lachnospiraceae</taxon>
        <taxon>Eisenbergiella</taxon>
    </lineage>
</organism>